<evidence type="ECO:0000256" key="5">
    <source>
        <dbReference type="ARBA" id="ARBA00022741"/>
    </source>
</evidence>
<dbReference type="EMBL" id="JAHLQK010000002">
    <property type="protein sequence ID" value="MBU5675793.1"/>
    <property type="molecule type" value="Genomic_DNA"/>
</dbReference>
<comment type="catalytic activity">
    <reaction evidence="8">
        <text>dTMP + ATP = dTDP + ADP</text>
        <dbReference type="Rhea" id="RHEA:13517"/>
        <dbReference type="ChEBI" id="CHEBI:30616"/>
        <dbReference type="ChEBI" id="CHEBI:58369"/>
        <dbReference type="ChEBI" id="CHEBI:63528"/>
        <dbReference type="ChEBI" id="CHEBI:456216"/>
        <dbReference type="EC" id="2.7.4.9"/>
    </reaction>
</comment>
<proteinExistence type="inferred from homology"/>
<evidence type="ECO:0000256" key="2">
    <source>
        <dbReference type="ARBA" id="ARBA00017144"/>
    </source>
</evidence>
<name>A0ABS6G2A4_9FIRM</name>
<dbReference type="InterPro" id="IPR039430">
    <property type="entry name" value="Thymidylate_kin-like_dom"/>
</dbReference>
<dbReference type="PROSITE" id="PS01331">
    <property type="entry name" value="THYMIDYLATE_KINASE"/>
    <property type="match status" value="1"/>
</dbReference>
<dbReference type="RefSeq" id="WP_216415292.1">
    <property type="nucleotide sequence ID" value="NZ_JAHLQK010000002.1"/>
</dbReference>
<dbReference type="PANTHER" id="PTHR10344">
    <property type="entry name" value="THYMIDYLATE KINASE"/>
    <property type="match status" value="1"/>
</dbReference>
<comment type="function">
    <text evidence="8">Phosphorylation of dTMP to form dTDP in both de novo and salvage pathways of dTTP synthesis.</text>
</comment>
<organism evidence="10 11">
    <name type="scientific">Alkaliphilus flagellatus</name>
    <dbReference type="NCBI Taxonomy" id="2841507"/>
    <lineage>
        <taxon>Bacteria</taxon>
        <taxon>Bacillati</taxon>
        <taxon>Bacillota</taxon>
        <taxon>Clostridia</taxon>
        <taxon>Peptostreptococcales</taxon>
        <taxon>Natronincolaceae</taxon>
        <taxon>Alkaliphilus</taxon>
    </lineage>
</organism>
<keyword evidence="5 8" id="KW-0547">Nucleotide-binding</keyword>
<evidence type="ECO:0000259" key="9">
    <source>
        <dbReference type="Pfam" id="PF02223"/>
    </source>
</evidence>
<dbReference type="InterPro" id="IPR018095">
    <property type="entry name" value="Thymidylate_kin_CS"/>
</dbReference>
<evidence type="ECO:0000256" key="8">
    <source>
        <dbReference type="HAMAP-Rule" id="MF_00165"/>
    </source>
</evidence>
<dbReference type="HAMAP" id="MF_00165">
    <property type="entry name" value="Thymidylate_kinase"/>
    <property type="match status" value="1"/>
</dbReference>
<dbReference type="CDD" id="cd01672">
    <property type="entry name" value="TMPK"/>
    <property type="match status" value="1"/>
</dbReference>
<dbReference type="EC" id="2.7.4.9" evidence="1 8"/>
<evidence type="ECO:0000256" key="3">
    <source>
        <dbReference type="ARBA" id="ARBA00022679"/>
    </source>
</evidence>
<feature type="domain" description="Thymidylate kinase-like" evidence="9">
    <location>
        <begin position="9"/>
        <end position="198"/>
    </location>
</feature>
<keyword evidence="11" id="KW-1185">Reference proteome</keyword>
<dbReference type="Proteomes" id="UP000779508">
    <property type="component" value="Unassembled WGS sequence"/>
</dbReference>
<feature type="binding site" evidence="8">
    <location>
        <begin position="11"/>
        <end position="18"/>
    </location>
    <ligand>
        <name>ATP</name>
        <dbReference type="ChEBI" id="CHEBI:30616"/>
    </ligand>
</feature>
<keyword evidence="4 8" id="KW-0545">Nucleotide biosynthesis</keyword>
<evidence type="ECO:0000256" key="1">
    <source>
        <dbReference type="ARBA" id="ARBA00012980"/>
    </source>
</evidence>
<evidence type="ECO:0000313" key="10">
    <source>
        <dbReference type="EMBL" id="MBU5675793.1"/>
    </source>
</evidence>
<keyword evidence="3 8" id="KW-0808">Transferase</keyword>
<keyword evidence="6 8" id="KW-0418">Kinase</keyword>
<dbReference type="NCBIfam" id="TIGR00041">
    <property type="entry name" value="DTMP_kinase"/>
    <property type="match status" value="1"/>
</dbReference>
<gene>
    <name evidence="8 10" type="primary">tmk</name>
    <name evidence="10" type="ORF">KQI88_05135</name>
</gene>
<reference evidence="10 11" key="1">
    <citation type="submission" date="2021-06" db="EMBL/GenBank/DDBJ databases">
        <authorList>
            <person name="Sun Q."/>
            <person name="Li D."/>
        </authorList>
    </citation>
    <scope>NUCLEOTIDE SEQUENCE [LARGE SCALE GENOMIC DNA]</scope>
    <source>
        <strain evidence="10 11">MSJ-5</strain>
    </source>
</reference>
<evidence type="ECO:0000313" key="11">
    <source>
        <dbReference type="Proteomes" id="UP000779508"/>
    </source>
</evidence>
<dbReference type="InterPro" id="IPR018094">
    <property type="entry name" value="Thymidylate_kinase"/>
</dbReference>
<evidence type="ECO:0000256" key="7">
    <source>
        <dbReference type="ARBA" id="ARBA00022840"/>
    </source>
</evidence>
<protein>
    <recommendedName>
        <fullName evidence="2 8">Thymidylate kinase</fullName>
        <ecNumber evidence="1 8">2.7.4.9</ecNumber>
    </recommendedName>
    <alternativeName>
        <fullName evidence="8">dTMP kinase</fullName>
    </alternativeName>
</protein>
<accession>A0ABS6G2A4</accession>
<evidence type="ECO:0000256" key="6">
    <source>
        <dbReference type="ARBA" id="ARBA00022777"/>
    </source>
</evidence>
<sequence length="209" mass="23499">MNKGLFITIEGPDGAGKSTQIPFIKRFLEKKGYEVLLTREPGGTVIGEKIRGLILDKNHQEMSDITEALLYAASRAQHVAELIIPALNEGKVVLCDRFVDSSMVYQGKGRGIGLESIRNINDFATNGLRPNLTILLDIDPEVGLKRIKATKEVDRLEQEKLDFHRKVYEGYMELINMYPERIKVISGNQSIEDISKDIESKLKILIGEE</sequence>
<dbReference type="GO" id="GO:0004798">
    <property type="term" value="F:dTMP kinase activity"/>
    <property type="evidence" value="ECO:0007669"/>
    <property type="project" value="UniProtKB-EC"/>
</dbReference>
<evidence type="ECO:0000256" key="4">
    <source>
        <dbReference type="ARBA" id="ARBA00022727"/>
    </source>
</evidence>
<keyword evidence="7 8" id="KW-0067">ATP-binding</keyword>
<comment type="caution">
    <text evidence="10">The sequence shown here is derived from an EMBL/GenBank/DDBJ whole genome shotgun (WGS) entry which is preliminary data.</text>
</comment>
<dbReference type="Pfam" id="PF02223">
    <property type="entry name" value="Thymidylate_kin"/>
    <property type="match status" value="1"/>
</dbReference>
<dbReference type="PANTHER" id="PTHR10344:SF4">
    <property type="entry name" value="UMP-CMP KINASE 2, MITOCHONDRIAL"/>
    <property type="match status" value="1"/>
</dbReference>
<comment type="similarity">
    <text evidence="8">Belongs to the thymidylate kinase family.</text>
</comment>